<dbReference type="Proteomes" id="UP000222542">
    <property type="component" value="Unassembled WGS sequence"/>
</dbReference>
<proteinExistence type="predicted"/>
<dbReference type="EMBL" id="AYRZ02000001">
    <property type="protein sequence ID" value="PHT95260.1"/>
    <property type="molecule type" value="Genomic_DNA"/>
</dbReference>
<gene>
    <name evidence="1" type="ORF">T459_03142</name>
</gene>
<protein>
    <submittedName>
        <fullName evidence="1">Uncharacterized protein</fullName>
    </submittedName>
</protein>
<accession>A0A2G3AM17</accession>
<sequence>MICGHRYSTGTHWNLDSVTCGRGSGTVLAQTGRRKIISNSQVHDTATTVEATSISTTSQNNAPQAMAPVEKLRKFVGIDFKRWQQKMFFYFTTLCPQRNYILSGLQDDLYNVHSGTKIAKEFWGALEWKYKIENAGTKKFFIARFLEYKMIDNKSVSPKCRNCK</sequence>
<dbReference type="PANTHER" id="PTHR47592:SF27">
    <property type="entry name" value="OS08G0421700 PROTEIN"/>
    <property type="match status" value="1"/>
</dbReference>
<reference evidence="1 2" key="1">
    <citation type="journal article" date="2014" name="Nat. Genet.">
        <title>Genome sequence of the hot pepper provides insights into the evolution of pungency in Capsicum species.</title>
        <authorList>
            <person name="Kim S."/>
            <person name="Park M."/>
            <person name="Yeom S.I."/>
            <person name="Kim Y.M."/>
            <person name="Lee J.M."/>
            <person name="Lee H.A."/>
            <person name="Seo E."/>
            <person name="Choi J."/>
            <person name="Cheong K."/>
            <person name="Kim K.T."/>
            <person name="Jung K."/>
            <person name="Lee G.W."/>
            <person name="Oh S.K."/>
            <person name="Bae C."/>
            <person name="Kim S.B."/>
            <person name="Lee H.Y."/>
            <person name="Kim S.Y."/>
            <person name="Kim M.S."/>
            <person name="Kang B.C."/>
            <person name="Jo Y.D."/>
            <person name="Yang H.B."/>
            <person name="Jeong H.J."/>
            <person name="Kang W.H."/>
            <person name="Kwon J.K."/>
            <person name="Shin C."/>
            <person name="Lim J.Y."/>
            <person name="Park J.H."/>
            <person name="Huh J.H."/>
            <person name="Kim J.S."/>
            <person name="Kim B.D."/>
            <person name="Cohen O."/>
            <person name="Paran I."/>
            <person name="Suh M.C."/>
            <person name="Lee S.B."/>
            <person name="Kim Y.K."/>
            <person name="Shin Y."/>
            <person name="Noh S.J."/>
            <person name="Park J."/>
            <person name="Seo Y.S."/>
            <person name="Kwon S.Y."/>
            <person name="Kim H.A."/>
            <person name="Park J.M."/>
            <person name="Kim H.J."/>
            <person name="Choi S.B."/>
            <person name="Bosland P.W."/>
            <person name="Reeves G."/>
            <person name="Jo S.H."/>
            <person name="Lee B.W."/>
            <person name="Cho H.T."/>
            <person name="Choi H.S."/>
            <person name="Lee M.S."/>
            <person name="Yu Y."/>
            <person name="Do Choi Y."/>
            <person name="Park B.S."/>
            <person name="van Deynze A."/>
            <person name="Ashrafi H."/>
            <person name="Hill T."/>
            <person name="Kim W.T."/>
            <person name="Pai H.S."/>
            <person name="Ahn H.K."/>
            <person name="Yeam I."/>
            <person name="Giovannoni J.J."/>
            <person name="Rose J.K."/>
            <person name="Sorensen I."/>
            <person name="Lee S.J."/>
            <person name="Kim R.W."/>
            <person name="Choi I.Y."/>
            <person name="Choi B.S."/>
            <person name="Lim J.S."/>
            <person name="Lee Y.H."/>
            <person name="Choi D."/>
        </authorList>
    </citation>
    <scope>NUCLEOTIDE SEQUENCE [LARGE SCALE GENOMIC DNA]</scope>
    <source>
        <strain evidence="2">cv. CM334</strain>
    </source>
</reference>
<keyword evidence="2" id="KW-1185">Reference proteome</keyword>
<evidence type="ECO:0000313" key="2">
    <source>
        <dbReference type="Proteomes" id="UP000222542"/>
    </source>
</evidence>
<evidence type="ECO:0000313" key="1">
    <source>
        <dbReference type="EMBL" id="PHT95260.1"/>
    </source>
</evidence>
<comment type="caution">
    <text evidence="1">The sequence shown here is derived from an EMBL/GenBank/DDBJ whole genome shotgun (WGS) entry which is preliminary data.</text>
</comment>
<dbReference type="Gramene" id="PHT95260">
    <property type="protein sequence ID" value="PHT95260"/>
    <property type="gene ID" value="T459_03142"/>
</dbReference>
<dbReference type="Pfam" id="PF14223">
    <property type="entry name" value="Retrotran_gag_2"/>
    <property type="match status" value="1"/>
</dbReference>
<reference evidence="1 2" key="2">
    <citation type="journal article" date="2017" name="Genome Biol.">
        <title>New reference genome sequences of hot pepper reveal the massive evolution of plant disease-resistance genes by retroduplication.</title>
        <authorList>
            <person name="Kim S."/>
            <person name="Park J."/>
            <person name="Yeom S.I."/>
            <person name="Kim Y.M."/>
            <person name="Seo E."/>
            <person name="Kim K.T."/>
            <person name="Kim M.S."/>
            <person name="Lee J.M."/>
            <person name="Cheong K."/>
            <person name="Shin H.S."/>
            <person name="Kim S.B."/>
            <person name="Han K."/>
            <person name="Lee J."/>
            <person name="Park M."/>
            <person name="Lee H.A."/>
            <person name="Lee H.Y."/>
            <person name="Lee Y."/>
            <person name="Oh S."/>
            <person name="Lee J.H."/>
            <person name="Choi E."/>
            <person name="Choi E."/>
            <person name="Lee S.E."/>
            <person name="Jeon J."/>
            <person name="Kim H."/>
            <person name="Choi G."/>
            <person name="Song H."/>
            <person name="Lee J."/>
            <person name="Lee S.C."/>
            <person name="Kwon J.K."/>
            <person name="Lee H.Y."/>
            <person name="Koo N."/>
            <person name="Hong Y."/>
            <person name="Kim R.W."/>
            <person name="Kang W.H."/>
            <person name="Huh J.H."/>
            <person name="Kang B.C."/>
            <person name="Yang T.J."/>
            <person name="Lee Y.H."/>
            <person name="Bennetzen J.L."/>
            <person name="Choi D."/>
        </authorList>
    </citation>
    <scope>NUCLEOTIDE SEQUENCE [LARGE SCALE GENOMIC DNA]</scope>
    <source>
        <strain evidence="2">cv. CM334</strain>
    </source>
</reference>
<dbReference type="PANTHER" id="PTHR47592">
    <property type="entry name" value="PBF68 PROTEIN"/>
    <property type="match status" value="1"/>
</dbReference>
<organism evidence="1 2">
    <name type="scientific">Capsicum annuum</name>
    <name type="common">Capsicum pepper</name>
    <dbReference type="NCBI Taxonomy" id="4072"/>
    <lineage>
        <taxon>Eukaryota</taxon>
        <taxon>Viridiplantae</taxon>
        <taxon>Streptophyta</taxon>
        <taxon>Embryophyta</taxon>
        <taxon>Tracheophyta</taxon>
        <taxon>Spermatophyta</taxon>
        <taxon>Magnoliopsida</taxon>
        <taxon>eudicotyledons</taxon>
        <taxon>Gunneridae</taxon>
        <taxon>Pentapetalae</taxon>
        <taxon>asterids</taxon>
        <taxon>lamiids</taxon>
        <taxon>Solanales</taxon>
        <taxon>Solanaceae</taxon>
        <taxon>Solanoideae</taxon>
        <taxon>Capsiceae</taxon>
        <taxon>Capsicum</taxon>
    </lineage>
</organism>
<name>A0A2G3AM17_CAPAN</name>
<dbReference type="AlphaFoldDB" id="A0A2G3AM17"/>